<sequence>MRKATEDLMDMLEEYYGKHQSMLYDGYMASKQSSDAKMRKMAQESSAAMARKIAEALVDPTQKSFVIGVIGSSVAAGHDNCFYDCYEKQMERTWSSVWEAAGMKLEVRNAGQGGGCGDTYKNQIWCLKQTAGQDIDVAHYTWTYFESRDRYPYHEVFARNALLLPKHPVPQIWNTGPGSCYGDSPLPKAYAKFGFTYLCLEKGLKSGGIYPGKKWGVVGDGYHNTTRYGEKLDDEERRNSLGVVFRNWHPGPLGFQYISDAFVYRYAEATLDALDMIEEALESDSDPVETFARPIYTASDLPKPQNCIEKFCPMDEPSECLNLEEPTFGFHGASPASASDDLNLYAKAKQNWATFRNDRGPNYMVSKSDIKYMKRDPSLQCTFPDHCAGFQGSWDSGTLAFRLPKMSMGVISVCFCCGKKSGIDFLEQYKDWVDFELDGEHKLDKSKFFAGKGFGEKCVTVMDEWPNGLSNNNGHFYLGVIVRDDLIPEVNRTKFNLRLDHVVTM</sequence>
<gene>
    <name evidence="1" type="ORF">FCC1311_078892</name>
</gene>
<protein>
    <submittedName>
        <fullName evidence="1">Uncharacterized protein</fullName>
    </submittedName>
</protein>
<reference evidence="1 2" key="1">
    <citation type="submission" date="2017-12" db="EMBL/GenBank/DDBJ databases">
        <title>Sequencing, de novo assembly and annotation of complete genome of a new Thraustochytrid species, strain FCC1311.</title>
        <authorList>
            <person name="Sedici K."/>
            <person name="Godart F."/>
            <person name="Aiese Cigliano R."/>
            <person name="Sanseverino W."/>
            <person name="Barakat M."/>
            <person name="Ortet P."/>
            <person name="Marechal E."/>
            <person name="Cagnac O."/>
            <person name="Amato A."/>
        </authorList>
    </citation>
    <scope>NUCLEOTIDE SEQUENCE [LARGE SCALE GENOMIC DNA]</scope>
</reference>
<accession>A0A2R5GUS6</accession>
<organism evidence="1 2">
    <name type="scientific">Hondaea fermentalgiana</name>
    <dbReference type="NCBI Taxonomy" id="2315210"/>
    <lineage>
        <taxon>Eukaryota</taxon>
        <taxon>Sar</taxon>
        <taxon>Stramenopiles</taxon>
        <taxon>Bigyra</taxon>
        <taxon>Labyrinthulomycetes</taxon>
        <taxon>Thraustochytrida</taxon>
        <taxon>Thraustochytriidae</taxon>
        <taxon>Hondaea</taxon>
    </lineage>
</organism>
<comment type="caution">
    <text evidence="1">The sequence shown here is derived from an EMBL/GenBank/DDBJ whole genome shotgun (WGS) entry which is preliminary data.</text>
</comment>
<dbReference type="InParanoid" id="A0A2R5GUS6"/>
<dbReference type="EMBL" id="BEYU01000103">
    <property type="protein sequence ID" value="GBG31664.1"/>
    <property type="molecule type" value="Genomic_DNA"/>
</dbReference>
<dbReference type="Proteomes" id="UP000241890">
    <property type="component" value="Unassembled WGS sequence"/>
</dbReference>
<name>A0A2R5GUS6_9STRA</name>
<evidence type="ECO:0000313" key="2">
    <source>
        <dbReference type="Proteomes" id="UP000241890"/>
    </source>
</evidence>
<evidence type="ECO:0000313" key="1">
    <source>
        <dbReference type="EMBL" id="GBG31664.1"/>
    </source>
</evidence>
<keyword evidence="2" id="KW-1185">Reference proteome</keyword>
<dbReference type="OrthoDB" id="39229at2759"/>
<proteinExistence type="predicted"/>
<dbReference type="AlphaFoldDB" id="A0A2R5GUS6"/>